<dbReference type="NCBIfam" id="NF002328">
    <property type="entry name" value="PRK01286.1-3"/>
    <property type="match status" value="1"/>
</dbReference>
<dbReference type="SMART" id="SM00471">
    <property type="entry name" value="HDc"/>
    <property type="match status" value="1"/>
</dbReference>
<dbReference type="SUPFAM" id="SSF109604">
    <property type="entry name" value="HD-domain/PDEase-like"/>
    <property type="match status" value="1"/>
</dbReference>
<comment type="caution">
    <text evidence="4">The sequence shown here is derived from an EMBL/GenBank/DDBJ whole genome shotgun (WGS) entry which is preliminary data.</text>
</comment>
<accession>A0A7W9AVY8</accession>
<dbReference type="Proteomes" id="UP000555546">
    <property type="component" value="Unassembled WGS sequence"/>
</dbReference>
<evidence type="ECO:0000256" key="1">
    <source>
        <dbReference type="ARBA" id="ARBA00022801"/>
    </source>
</evidence>
<feature type="domain" description="HD" evidence="3">
    <location>
        <begin position="73"/>
        <end position="217"/>
    </location>
</feature>
<dbReference type="InterPro" id="IPR006674">
    <property type="entry name" value="HD_domain"/>
</dbReference>
<dbReference type="Pfam" id="PF13286">
    <property type="entry name" value="HD_assoc"/>
    <property type="match status" value="1"/>
</dbReference>
<name>A0A7W9AVY8_9HYPH</name>
<dbReference type="PANTHER" id="PTHR35795:SF1">
    <property type="entry name" value="BIS(5'-NUCLEOSYL)-TETRAPHOSPHATASE, SYMMETRICAL"/>
    <property type="match status" value="1"/>
</dbReference>
<gene>
    <name evidence="4" type="ORF">FHS76_001454</name>
</gene>
<dbReference type="EMBL" id="JACIJG010000004">
    <property type="protein sequence ID" value="MBB5701603.1"/>
    <property type="molecule type" value="Genomic_DNA"/>
</dbReference>
<dbReference type="NCBIfam" id="NF002326">
    <property type="entry name" value="PRK01286.1-1"/>
    <property type="match status" value="1"/>
</dbReference>
<evidence type="ECO:0000259" key="3">
    <source>
        <dbReference type="PROSITE" id="PS51831"/>
    </source>
</evidence>
<dbReference type="PROSITE" id="PS51831">
    <property type="entry name" value="HD"/>
    <property type="match status" value="1"/>
</dbReference>
<dbReference type="InterPro" id="IPR023023">
    <property type="entry name" value="dNTPase_2"/>
</dbReference>
<organism evidence="4 5">
    <name type="scientific">Brucella daejeonensis</name>
    <dbReference type="NCBI Taxonomy" id="659015"/>
    <lineage>
        <taxon>Bacteria</taxon>
        <taxon>Pseudomonadati</taxon>
        <taxon>Pseudomonadota</taxon>
        <taxon>Alphaproteobacteria</taxon>
        <taxon>Hyphomicrobiales</taxon>
        <taxon>Brucellaceae</taxon>
        <taxon>Brucella/Ochrobactrum group</taxon>
        <taxon>Brucella</taxon>
    </lineage>
</organism>
<dbReference type="InterPro" id="IPR051094">
    <property type="entry name" value="Diverse_Catalytic_Enzymes"/>
</dbReference>
<dbReference type="InterPro" id="IPR026875">
    <property type="entry name" value="PHydrolase_assoc_dom"/>
</dbReference>
<keyword evidence="1 2" id="KW-0378">Hydrolase</keyword>
<dbReference type="InterPro" id="IPR006261">
    <property type="entry name" value="dGTPase"/>
</dbReference>
<dbReference type="GO" id="GO:0016793">
    <property type="term" value="F:triphosphoric monoester hydrolase activity"/>
    <property type="evidence" value="ECO:0007669"/>
    <property type="project" value="InterPro"/>
</dbReference>
<evidence type="ECO:0000313" key="4">
    <source>
        <dbReference type="EMBL" id="MBB5701603.1"/>
    </source>
</evidence>
<dbReference type="Pfam" id="PF01966">
    <property type="entry name" value="HD"/>
    <property type="match status" value="1"/>
</dbReference>
<dbReference type="Gene3D" id="1.10.3210.10">
    <property type="entry name" value="Hypothetical protein af1432"/>
    <property type="match status" value="1"/>
</dbReference>
<dbReference type="CDD" id="cd00077">
    <property type="entry name" value="HDc"/>
    <property type="match status" value="1"/>
</dbReference>
<dbReference type="PANTHER" id="PTHR35795">
    <property type="entry name" value="SLR1885 PROTEIN"/>
    <property type="match status" value="1"/>
</dbReference>
<dbReference type="InterPro" id="IPR003607">
    <property type="entry name" value="HD/PDEase_dom"/>
</dbReference>
<dbReference type="RefSeq" id="WP_183650003.1">
    <property type="nucleotide sequence ID" value="NZ_JACIJG010000004.1"/>
</dbReference>
<protein>
    <recommendedName>
        <fullName evidence="2">Deoxyguanosinetriphosphate triphosphohydrolase-like protein</fullName>
    </recommendedName>
</protein>
<reference evidence="4 5" key="1">
    <citation type="submission" date="2020-08" db="EMBL/GenBank/DDBJ databases">
        <title>Genomic Encyclopedia of Type Strains, Phase IV (KMG-IV): sequencing the most valuable type-strain genomes for metagenomic binning, comparative biology and taxonomic classification.</title>
        <authorList>
            <person name="Goeker M."/>
        </authorList>
    </citation>
    <scope>NUCLEOTIDE SEQUENCE [LARGE SCALE GENOMIC DNA]</scope>
    <source>
        <strain evidence="4 5">DSM 26944</strain>
    </source>
</reference>
<keyword evidence="5" id="KW-1185">Reference proteome</keyword>
<sequence>MSLEGIGFGYRERAPYACDPALSRGRLVPEPESPTRTPFQRDRDRIIHSTAFRRLKHKTQVFIAHEGDHYRTRLTHTIEVAQIARALARALRLDEDLAEAVALVHDFGHTPFGHTGEEALDERMKNFGRFDHNAQSLRIVTRLEHRYADFDGLNLSWETLEGLVKHNGPLLGAYAAHADVPVPQPILDFNDRYDLELSRFASMEAQCAAIADDIAYNAHDIDDGLRAGLLSLDALDEVPLTKRLLDLVRERYPDLDAVRTGHELVRRQITIMVEDVIEEAQRRLAAAKPQSPEDVRGQSQALVAFSGSMRDDEKILKRFLFKNLYFHESVVVRRHAADRIVKDLFDACFTDPSIMPPEWRSGWETLSEAARARRVADYLAGMTDNYAVREHRRLFDHTPDLA</sequence>
<evidence type="ECO:0000256" key="2">
    <source>
        <dbReference type="HAMAP-Rule" id="MF_01212"/>
    </source>
</evidence>
<evidence type="ECO:0000313" key="5">
    <source>
        <dbReference type="Proteomes" id="UP000555546"/>
    </source>
</evidence>
<dbReference type="AlphaFoldDB" id="A0A7W9AVY8"/>
<proteinExistence type="inferred from homology"/>
<dbReference type="NCBIfam" id="TIGR01353">
    <property type="entry name" value="dGTP_triPase"/>
    <property type="match status" value="1"/>
</dbReference>
<dbReference type="HAMAP" id="MF_01212">
    <property type="entry name" value="dGTPase_type2"/>
    <property type="match status" value="1"/>
</dbReference>
<comment type="similarity">
    <text evidence="2">Belongs to the dGTPase family. Type 2 subfamily.</text>
</comment>